<keyword evidence="3 8" id="KW-0479">Metal-binding</keyword>
<keyword evidence="6 8" id="KW-0408">Iron</keyword>
<dbReference type="Pfam" id="PF13186">
    <property type="entry name" value="SPASM"/>
    <property type="match status" value="1"/>
</dbReference>
<comment type="subunit">
    <text evidence="8">Interacts with PqqD. The interaction is necessary for activity of PqqE.</text>
</comment>
<evidence type="ECO:0000256" key="8">
    <source>
        <dbReference type="HAMAP-Rule" id="MF_00660"/>
    </source>
</evidence>
<dbReference type="InterPro" id="IPR058240">
    <property type="entry name" value="rSAM_sf"/>
</dbReference>
<dbReference type="InterPro" id="IPR011843">
    <property type="entry name" value="PQQ_synth_PqqE_bac"/>
</dbReference>
<dbReference type="EMBL" id="SORZ01000002">
    <property type="protein sequence ID" value="TPW33949.1"/>
    <property type="molecule type" value="Genomic_DNA"/>
</dbReference>
<dbReference type="Proteomes" id="UP000315037">
    <property type="component" value="Unassembled WGS sequence"/>
</dbReference>
<evidence type="ECO:0000313" key="10">
    <source>
        <dbReference type="EMBL" id="TPW33949.1"/>
    </source>
</evidence>
<proteinExistence type="inferred from homology"/>
<dbReference type="NCBIfam" id="TIGR04085">
    <property type="entry name" value="rSAM_more_4Fe4S"/>
    <property type="match status" value="1"/>
</dbReference>
<keyword evidence="4 8" id="KW-0884">PQQ biosynthesis</keyword>
<evidence type="ECO:0000256" key="1">
    <source>
        <dbReference type="ARBA" id="ARBA00022485"/>
    </source>
</evidence>
<dbReference type="InterPro" id="IPR023885">
    <property type="entry name" value="4Fe4S-binding_SPASM_dom"/>
</dbReference>
<comment type="cofactor">
    <cofactor evidence="8">
        <name>[4Fe-4S] cluster</name>
        <dbReference type="ChEBI" id="CHEBI:49883"/>
    </cofactor>
    <text evidence="8">Binds 1 [4Fe-4S] cluster. The cluster is coordinated with 3 cysteines and an exchangeable S-adenosyl-L-methionine.</text>
</comment>
<dbReference type="GO" id="GO:0051539">
    <property type="term" value="F:4 iron, 4 sulfur cluster binding"/>
    <property type="evidence" value="ECO:0007669"/>
    <property type="project" value="UniProtKB-KW"/>
</dbReference>
<dbReference type="InterPro" id="IPR050377">
    <property type="entry name" value="Radical_SAM_PqqE_MftC-like"/>
</dbReference>
<feature type="binding site" evidence="8">
    <location>
        <position position="33"/>
    </location>
    <ligand>
        <name>[4Fe-4S] cluster</name>
        <dbReference type="ChEBI" id="CHEBI:49883"/>
        <note>4Fe-4S-S-AdoMet</note>
    </ligand>
</feature>
<keyword evidence="11" id="KW-1185">Reference proteome</keyword>
<dbReference type="GO" id="GO:0005506">
    <property type="term" value="F:iron ion binding"/>
    <property type="evidence" value="ECO:0007669"/>
    <property type="project" value="UniProtKB-UniRule"/>
</dbReference>
<dbReference type="PROSITE" id="PS51918">
    <property type="entry name" value="RADICAL_SAM"/>
    <property type="match status" value="1"/>
</dbReference>
<dbReference type="InterPro" id="IPR017200">
    <property type="entry name" value="PqqE-like"/>
</dbReference>
<evidence type="ECO:0000256" key="2">
    <source>
        <dbReference type="ARBA" id="ARBA00022691"/>
    </source>
</evidence>
<feature type="domain" description="Radical SAM core" evidence="9">
    <location>
        <begin position="19"/>
        <end position="234"/>
    </location>
</feature>
<keyword evidence="2 8" id="KW-0949">S-adenosyl-L-methionine</keyword>
<dbReference type="SUPFAM" id="SSF102114">
    <property type="entry name" value="Radical SAM enzymes"/>
    <property type="match status" value="1"/>
</dbReference>
<dbReference type="UniPathway" id="UPA00539"/>
<comment type="catalytic activity">
    <reaction evidence="8">
        <text>[PQQ precursor protein] + S-adenosyl-L-methionine = E-Y cross-linked-[PQQ precursor protein] + 5'-deoxyadenosine + L-methionine + H(+)</text>
        <dbReference type="Rhea" id="RHEA:56836"/>
        <dbReference type="Rhea" id="RHEA-COMP:14800"/>
        <dbReference type="Rhea" id="RHEA-COMP:14801"/>
        <dbReference type="ChEBI" id="CHEBI:15378"/>
        <dbReference type="ChEBI" id="CHEBI:17319"/>
        <dbReference type="ChEBI" id="CHEBI:57844"/>
        <dbReference type="ChEBI" id="CHEBI:59789"/>
        <dbReference type="ChEBI" id="CHEBI:141026"/>
        <dbReference type="ChEBI" id="CHEBI:141027"/>
        <dbReference type="EC" id="1.21.98.4"/>
    </reaction>
</comment>
<evidence type="ECO:0000256" key="3">
    <source>
        <dbReference type="ARBA" id="ARBA00022723"/>
    </source>
</evidence>
<dbReference type="SFLD" id="SFLDG01386">
    <property type="entry name" value="main_SPASM_domain-containing"/>
    <property type="match status" value="1"/>
</dbReference>
<dbReference type="EC" id="1.21.98.4" evidence="8"/>
<gene>
    <name evidence="8 10" type="primary">pqqE</name>
    <name evidence="10" type="ORF">E3202_05035</name>
</gene>
<dbReference type="HAMAP" id="MF_00660">
    <property type="entry name" value="PqqE"/>
    <property type="match status" value="1"/>
</dbReference>
<dbReference type="Gene3D" id="3.20.20.70">
    <property type="entry name" value="Aldolase class I"/>
    <property type="match status" value="1"/>
</dbReference>
<evidence type="ECO:0000256" key="5">
    <source>
        <dbReference type="ARBA" id="ARBA00023002"/>
    </source>
</evidence>
<dbReference type="SFLD" id="SFLDF00280">
    <property type="entry name" value="coenzyme_PQQ_synthesis_protein"/>
    <property type="match status" value="1"/>
</dbReference>
<dbReference type="PANTHER" id="PTHR11228">
    <property type="entry name" value="RADICAL SAM DOMAIN PROTEIN"/>
    <property type="match status" value="1"/>
</dbReference>
<comment type="function">
    <text evidence="8">Catalyzes the cross-linking of a glutamate residue and a tyrosine residue in the PqqA protein as part of the biosynthesis of pyrroloquinoline quinone (PQQ).</text>
</comment>
<sequence>MSSASALSPPSTSPTFTSIAAPMSLLAELTHRCPLACPYCSNPLDLERRSAELPREIWERVLEEAAELGVLQVHFSGGEPMSRPDLSALVEKARSVGLYTNLITSGLMLTEDTLRKLDEAGLDHIQLSFQDVVPEEADLLAGVKNVQPRKLEAARLIMQSDIPLTLNFVLQRRNMERMPAMFHLARQLGVHRVEMACAQYYGWALKNRPALLPTRAQLDQAAACVAEEEKKGGLAIDFVTPDYYADRPKPCMGGWGRRFLNVSPSGRVLPCHAAETIPNVAFPNVRGASLREIWYDSELFNKFRGIDWMPRPCSSCDRREQDWGGCRCQALALTGNAANTDPVCSLSPFHDRVVKALEEANAPAPPFIYRRFSS</sequence>
<evidence type="ECO:0000313" key="11">
    <source>
        <dbReference type="Proteomes" id="UP000315037"/>
    </source>
</evidence>
<feature type="binding site" evidence="8">
    <location>
        <position position="40"/>
    </location>
    <ligand>
        <name>[4Fe-4S] cluster</name>
        <dbReference type="ChEBI" id="CHEBI:49883"/>
        <note>4Fe-4S-S-AdoMet</note>
    </ligand>
</feature>
<dbReference type="PIRSF" id="PIRSF037420">
    <property type="entry name" value="PQQ_syn_pqqE"/>
    <property type="match status" value="1"/>
</dbReference>
<dbReference type="AlphaFoldDB" id="A0A506UKS8"/>
<dbReference type="GO" id="GO:0016491">
    <property type="term" value="F:oxidoreductase activity"/>
    <property type="evidence" value="ECO:0007669"/>
    <property type="project" value="UniProtKB-KW"/>
</dbReference>
<dbReference type="CDD" id="cd21119">
    <property type="entry name" value="SPASM_PqqE"/>
    <property type="match status" value="1"/>
</dbReference>
<dbReference type="PANTHER" id="PTHR11228:SF7">
    <property type="entry name" value="PQQA PEPTIDE CYCLASE"/>
    <property type="match status" value="1"/>
</dbReference>
<dbReference type="InterPro" id="IPR007197">
    <property type="entry name" value="rSAM"/>
</dbReference>
<name>A0A506UKS8_9PROT</name>
<dbReference type="GO" id="GO:0009975">
    <property type="term" value="F:cyclase activity"/>
    <property type="evidence" value="ECO:0007669"/>
    <property type="project" value="UniProtKB-UniRule"/>
</dbReference>
<dbReference type="SFLD" id="SFLDS00029">
    <property type="entry name" value="Radical_SAM"/>
    <property type="match status" value="1"/>
</dbReference>
<evidence type="ECO:0000259" key="9">
    <source>
        <dbReference type="PROSITE" id="PS51918"/>
    </source>
</evidence>
<dbReference type="SMART" id="SM00729">
    <property type="entry name" value="Elp3"/>
    <property type="match status" value="1"/>
</dbReference>
<feature type="binding site" evidence="8">
    <location>
        <position position="37"/>
    </location>
    <ligand>
        <name>[4Fe-4S] cluster</name>
        <dbReference type="ChEBI" id="CHEBI:49883"/>
        <note>4Fe-4S-S-AdoMet</note>
    </ligand>
</feature>
<comment type="caution">
    <text evidence="10">The sequence shown here is derived from an EMBL/GenBank/DDBJ whole genome shotgun (WGS) entry which is preliminary data.</text>
</comment>
<organism evidence="10 11">
    <name type="scientific">Oecophyllibacter saccharovorans</name>
    <dbReference type="NCBI Taxonomy" id="2558360"/>
    <lineage>
        <taxon>Bacteria</taxon>
        <taxon>Pseudomonadati</taxon>
        <taxon>Pseudomonadota</taxon>
        <taxon>Alphaproteobacteria</taxon>
        <taxon>Acetobacterales</taxon>
        <taxon>Acetobacteraceae</taxon>
        <taxon>Oecophyllibacter</taxon>
    </lineage>
</organism>
<comment type="pathway">
    <text evidence="8">Cofactor biosynthesis; pyrroloquinoline quinone biosynthesis.</text>
</comment>
<keyword evidence="1 8" id="KW-0004">4Fe-4S</keyword>
<dbReference type="GO" id="GO:1904047">
    <property type="term" value="F:S-adenosyl-L-methionine binding"/>
    <property type="evidence" value="ECO:0007669"/>
    <property type="project" value="UniProtKB-UniRule"/>
</dbReference>
<dbReference type="InterPro" id="IPR013785">
    <property type="entry name" value="Aldolase_TIM"/>
</dbReference>
<dbReference type="CDD" id="cd01335">
    <property type="entry name" value="Radical_SAM"/>
    <property type="match status" value="1"/>
</dbReference>
<keyword evidence="7 8" id="KW-0411">Iron-sulfur</keyword>
<evidence type="ECO:0000256" key="6">
    <source>
        <dbReference type="ARBA" id="ARBA00023004"/>
    </source>
</evidence>
<accession>A0A506UKS8</accession>
<keyword evidence="5 8" id="KW-0560">Oxidoreductase</keyword>
<evidence type="ECO:0000256" key="4">
    <source>
        <dbReference type="ARBA" id="ARBA00022905"/>
    </source>
</evidence>
<dbReference type="SFLD" id="SFLDG01067">
    <property type="entry name" value="SPASM/twitch_domain_containing"/>
    <property type="match status" value="1"/>
</dbReference>
<dbReference type="GO" id="GO:0018189">
    <property type="term" value="P:pyrroloquinoline quinone biosynthetic process"/>
    <property type="evidence" value="ECO:0007669"/>
    <property type="project" value="UniProtKB-UniRule"/>
</dbReference>
<protein>
    <recommendedName>
        <fullName evidence="8">PqqA peptide cyclase</fullName>
        <ecNumber evidence="8">1.21.98.4</ecNumber>
    </recommendedName>
    <alternativeName>
        <fullName evidence="8">Coenzyme PQQ synthesis protein E</fullName>
    </alternativeName>
</protein>
<dbReference type="InterPro" id="IPR006638">
    <property type="entry name" value="Elp3/MiaA/NifB-like_rSAM"/>
</dbReference>
<dbReference type="RefSeq" id="WP_165600647.1">
    <property type="nucleotide sequence ID" value="NZ_SORZ01000002.1"/>
</dbReference>
<dbReference type="NCBIfam" id="TIGR02109">
    <property type="entry name" value="PQQ_syn_pqqE"/>
    <property type="match status" value="1"/>
</dbReference>
<comment type="similarity">
    <text evidence="8">Belongs to the radical SAM superfamily. PqqE family.</text>
</comment>
<evidence type="ECO:0000256" key="7">
    <source>
        <dbReference type="ARBA" id="ARBA00023014"/>
    </source>
</evidence>
<dbReference type="Pfam" id="PF04055">
    <property type="entry name" value="Radical_SAM"/>
    <property type="match status" value="1"/>
</dbReference>
<reference evidence="10 11" key="1">
    <citation type="submission" date="2019-03" db="EMBL/GenBank/DDBJ databases">
        <title>The complete genome sequence of Neokomagataea sp. Jb2 NBRC113641.</title>
        <authorList>
            <person name="Chua K.-O."/>
            <person name="Chan K.-G."/>
            <person name="See-Too W.-S."/>
        </authorList>
    </citation>
    <scope>NUCLEOTIDE SEQUENCE [LARGE SCALE GENOMIC DNA]</scope>
    <source>
        <strain evidence="10 11">Jb2</strain>
    </source>
</reference>